<comment type="caution">
    <text evidence="1">The sequence shown here is derived from an EMBL/GenBank/DDBJ whole genome shotgun (WGS) entry which is preliminary data.</text>
</comment>
<accession>G5J693</accession>
<evidence type="ECO:0000313" key="2">
    <source>
        <dbReference type="Proteomes" id="UP000003477"/>
    </source>
</evidence>
<dbReference type="EMBL" id="AESD01000446">
    <property type="protein sequence ID" value="EHJ12312.1"/>
    <property type="molecule type" value="Genomic_DNA"/>
</dbReference>
<protein>
    <submittedName>
        <fullName evidence="1">Uncharacterized protein</fullName>
    </submittedName>
</protein>
<proteinExistence type="predicted"/>
<reference evidence="1 2" key="1">
    <citation type="journal article" date="2011" name="Front. Microbiol.">
        <title>Two Strains of Crocosphaera watsonii with Highly Conserved Genomes are Distinguished by Strain-Specific Features.</title>
        <authorList>
            <person name="Bench S.R."/>
            <person name="Ilikchyan I.N."/>
            <person name="Tripp H.J."/>
            <person name="Zehr J.P."/>
        </authorList>
    </citation>
    <scope>NUCLEOTIDE SEQUENCE [LARGE SCALE GENOMIC DNA]</scope>
    <source>
        <strain evidence="1 2">WH 0003</strain>
    </source>
</reference>
<dbReference type="AlphaFoldDB" id="G5J693"/>
<dbReference type="Proteomes" id="UP000003477">
    <property type="component" value="Unassembled WGS sequence"/>
</dbReference>
<name>G5J693_CROWT</name>
<sequence>MKHGNESFLIESEGLVEGPLLPSDFLPEKNGVRGIFSRDVKPKSDEKVLKPTRRFCRLFSQGD</sequence>
<evidence type="ECO:0000313" key="1">
    <source>
        <dbReference type="EMBL" id="EHJ12312.1"/>
    </source>
</evidence>
<organism evidence="1 2">
    <name type="scientific">Crocosphaera watsonii WH 0003</name>
    <dbReference type="NCBI Taxonomy" id="423471"/>
    <lineage>
        <taxon>Bacteria</taxon>
        <taxon>Bacillati</taxon>
        <taxon>Cyanobacteriota</taxon>
        <taxon>Cyanophyceae</taxon>
        <taxon>Oscillatoriophycideae</taxon>
        <taxon>Chroococcales</taxon>
        <taxon>Aphanothecaceae</taxon>
        <taxon>Crocosphaera</taxon>
    </lineage>
</organism>
<gene>
    <name evidence="1" type="ORF">CWATWH0003_2996t1</name>
</gene>
<feature type="non-terminal residue" evidence="1">
    <location>
        <position position="63"/>
    </location>
</feature>